<dbReference type="RefSeq" id="XP_659154.1">
    <property type="nucleotide sequence ID" value="XM_654062.1"/>
</dbReference>
<accession>Q5BD30</accession>
<keyword evidence="2" id="KW-0472">Membrane</keyword>
<accession>C8VMY8</accession>
<dbReference type="eggNOG" id="ENOG502SNNR">
    <property type="taxonomic scope" value="Eukaryota"/>
</dbReference>
<reference evidence="4" key="1">
    <citation type="journal article" date="2005" name="Nature">
        <title>Sequencing of Aspergillus nidulans and comparative analysis with A. fumigatus and A. oryzae.</title>
        <authorList>
            <person name="Galagan J.E."/>
            <person name="Calvo S.E."/>
            <person name="Cuomo C."/>
            <person name="Ma L.J."/>
            <person name="Wortman J.R."/>
            <person name="Batzoglou S."/>
            <person name="Lee S.I."/>
            <person name="Basturkmen M."/>
            <person name="Spevak C.C."/>
            <person name="Clutterbuck J."/>
            <person name="Kapitonov V."/>
            <person name="Jurka J."/>
            <person name="Scazzocchio C."/>
            <person name="Farman M."/>
            <person name="Butler J."/>
            <person name="Purcell S."/>
            <person name="Harris S."/>
            <person name="Braus G.H."/>
            <person name="Draht O."/>
            <person name="Busch S."/>
            <person name="D'Enfert C."/>
            <person name="Bouchier C."/>
            <person name="Goldman G.H."/>
            <person name="Bell-Pedersen D."/>
            <person name="Griffiths-Jones S."/>
            <person name="Doonan J.H."/>
            <person name="Yu J."/>
            <person name="Vienken K."/>
            <person name="Pain A."/>
            <person name="Freitag M."/>
            <person name="Selker E.U."/>
            <person name="Archer D.B."/>
            <person name="Penalva M.A."/>
            <person name="Oakley B.R."/>
            <person name="Momany M."/>
            <person name="Tanaka T."/>
            <person name="Kumagai T."/>
            <person name="Asai K."/>
            <person name="Machida M."/>
            <person name="Nierman W.C."/>
            <person name="Denning D.W."/>
            <person name="Caddick M."/>
            <person name="Hynes M."/>
            <person name="Paoletti M."/>
            <person name="Fischer R."/>
            <person name="Miller B."/>
            <person name="Dyer P."/>
            <person name="Sachs M.S."/>
            <person name="Osmani S.A."/>
            <person name="Birren B.W."/>
        </authorList>
    </citation>
    <scope>NUCLEOTIDE SEQUENCE [LARGE SCALE GENOMIC DNA]</scope>
    <source>
        <strain evidence="4">FGSC A4 / ATCC 38163 / CBS 112.46 / NRRL 194 / M139</strain>
    </source>
</reference>
<dbReference type="STRING" id="227321.Q5BD30"/>
<name>Q5BD30_EMENI</name>
<keyword evidence="2" id="KW-0812">Transmembrane</keyword>
<feature type="transmembrane region" description="Helical" evidence="2">
    <location>
        <begin position="483"/>
        <end position="505"/>
    </location>
</feature>
<keyword evidence="2" id="KW-1133">Transmembrane helix</keyword>
<evidence type="ECO:0000256" key="2">
    <source>
        <dbReference type="SAM" id="Phobius"/>
    </source>
</evidence>
<dbReference type="HOGENOM" id="CLU_008809_1_2_1"/>
<proteinExistence type="predicted"/>
<organism evidence="3 4">
    <name type="scientific">Emericella nidulans (strain FGSC A4 / ATCC 38163 / CBS 112.46 / NRRL 194 / M139)</name>
    <name type="common">Aspergillus nidulans</name>
    <dbReference type="NCBI Taxonomy" id="227321"/>
    <lineage>
        <taxon>Eukaryota</taxon>
        <taxon>Fungi</taxon>
        <taxon>Dikarya</taxon>
        <taxon>Ascomycota</taxon>
        <taxon>Pezizomycotina</taxon>
        <taxon>Eurotiomycetes</taxon>
        <taxon>Eurotiomycetidae</taxon>
        <taxon>Eurotiales</taxon>
        <taxon>Aspergillaceae</taxon>
        <taxon>Aspergillus</taxon>
        <taxon>Aspergillus subgen. Nidulantes</taxon>
    </lineage>
</organism>
<gene>
    <name evidence="3" type="ORF">ANIA_01550</name>
</gene>
<feature type="transmembrane region" description="Helical" evidence="2">
    <location>
        <begin position="26"/>
        <end position="46"/>
    </location>
</feature>
<evidence type="ECO:0000313" key="3">
    <source>
        <dbReference type="EMBL" id="CBF85091.1"/>
    </source>
</evidence>
<dbReference type="PANTHER" id="PTHR35041">
    <property type="entry name" value="MEDIATOR OF RNA POLYMERASE II TRANSCRIPTION SUBUNIT 1"/>
    <property type="match status" value="1"/>
</dbReference>
<dbReference type="GeneID" id="2874568"/>
<dbReference type="OMA" id="TIINWEN"/>
<reference evidence="4" key="2">
    <citation type="journal article" date="2009" name="Fungal Genet. Biol.">
        <title>The 2008 update of the Aspergillus nidulans genome annotation: a community effort.</title>
        <authorList>
            <person name="Wortman J.R."/>
            <person name="Gilsenan J.M."/>
            <person name="Joardar V."/>
            <person name="Deegan J."/>
            <person name="Clutterbuck J."/>
            <person name="Andersen M.R."/>
            <person name="Archer D."/>
            <person name="Bencina M."/>
            <person name="Braus G."/>
            <person name="Coutinho P."/>
            <person name="von Dohren H."/>
            <person name="Doonan J."/>
            <person name="Driessen A.J."/>
            <person name="Durek P."/>
            <person name="Espeso E."/>
            <person name="Fekete E."/>
            <person name="Flipphi M."/>
            <person name="Estrada C.G."/>
            <person name="Geysens S."/>
            <person name="Goldman G."/>
            <person name="de Groot P.W."/>
            <person name="Hansen K."/>
            <person name="Harris S.D."/>
            <person name="Heinekamp T."/>
            <person name="Helmstaedt K."/>
            <person name="Henrissat B."/>
            <person name="Hofmann G."/>
            <person name="Homan T."/>
            <person name="Horio T."/>
            <person name="Horiuchi H."/>
            <person name="James S."/>
            <person name="Jones M."/>
            <person name="Karaffa L."/>
            <person name="Karanyi Z."/>
            <person name="Kato M."/>
            <person name="Keller N."/>
            <person name="Kelly D.E."/>
            <person name="Kiel J.A."/>
            <person name="Kim J.M."/>
            <person name="van der Klei I.J."/>
            <person name="Klis F.M."/>
            <person name="Kovalchuk A."/>
            <person name="Krasevec N."/>
            <person name="Kubicek C.P."/>
            <person name="Liu B."/>
            <person name="Maccabe A."/>
            <person name="Meyer V."/>
            <person name="Mirabito P."/>
            <person name="Miskei M."/>
            <person name="Mos M."/>
            <person name="Mullins J."/>
            <person name="Nelson D.R."/>
            <person name="Nielsen J."/>
            <person name="Oakley B.R."/>
            <person name="Osmani S.A."/>
            <person name="Pakula T."/>
            <person name="Paszewski A."/>
            <person name="Paulsen I."/>
            <person name="Pilsyk S."/>
            <person name="Pocsi I."/>
            <person name="Punt P.J."/>
            <person name="Ram A.F."/>
            <person name="Ren Q."/>
            <person name="Robellet X."/>
            <person name="Robson G."/>
            <person name="Seiboth B."/>
            <person name="van Solingen P."/>
            <person name="Specht T."/>
            <person name="Sun J."/>
            <person name="Taheri-Talesh N."/>
            <person name="Takeshita N."/>
            <person name="Ussery D."/>
            <person name="vanKuyk P.A."/>
            <person name="Visser H."/>
            <person name="van de Vondervoort P.J."/>
            <person name="de Vries R.P."/>
            <person name="Walton J."/>
            <person name="Xiang X."/>
            <person name="Xiong Y."/>
            <person name="Zeng A.P."/>
            <person name="Brandt B.W."/>
            <person name="Cornell M.J."/>
            <person name="van den Hondel C.A."/>
            <person name="Visser J."/>
            <person name="Oliver S.G."/>
            <person name="Turner G."/>
        </authorList>
    </citation>
    <scope>GENOME REANNOTATION</scope>
    <source>
        <strain evidence="4">FGSC A4 / ATCC 38163 / CBS 112.46 / NRRL 194 / M139</strain>
    </source>
</reference>
<feature type="region of interest" description="Disordered" evidence="1">
    <location>
        <begin position="561"/>
        <end position="590"/>
    </location>
</feature>
<dbReference type="EMBL" id="BN001307">
    <property type="protein sequence ID" value="CBF85091.1"/>
    <property type="molecule type" value="Genomic_DNA"/>
</dbReference>
<evidence type="ECO:0008006" key="5">
    <source>
        <dbReference type="Google" id="ProtNLM"/>
    </source>
</evidence>
<sequence>MIACCRPFIDKGTLERRNGIHWRMPAAMAVCWIIGLGLALGHHFYYFSLDGTIVPGQTQQEWSLRVGTGLAFLTKTFLTTSVGIACVQNIWWILRMKPVRLSTLDSMWDIRGNIFNFFDLHIWLRGPNVAILGLISWCVVLVYVVSSLLKCLRCIPLVTVVTPSTLSVRSTIGSMLQEQQMPAIDFNFDKFYTMDDGGPTGPTPSVTRFITGAVIQGTIPSIPAPAPNSSYSLTFPGPLIQCSNSSANVSQQVYDWAHANYAHSTSFMGFMSETDNISHAMNQLVYEPYQGPDNGDRDADVAGKLIMTVSPYMPLDKRWVVECGIYNASYSVDFNFTNGVQSTRITDLQILGRVRDHRQHEIPPPANEDQLFAYTAMMRVFRDVLIGRCVQSGSICTDTKIYSSALVNSKQIWQLVYNDKKKVGNTTYDSLGSILDVASELGRNITLSFFGSPYFLNTSIGPLVNVTTHPSQTEYVYSQRNLLLAYGLSVFTSLLCIIAGLLTMWDNGIAFLDSPTTILRATRNPMFDEIVPTDSTTGADPTPESLSNTRVLWVQSASPGSNHTVAGLKPLPNTAEPEKTGNDNRTANAGSETGLQAMTPITFSNGIPGWERKRYRPTISMVETETREASPPPGGFI</sequence>
<protein>
    <recommendedName>
        <fullName evidence="5">Transmembrane protein</fullName>
    </recommendedName>
</protein>
<dbReference type="AlphaFoldDB" id="Q5BD30"/>
<evidence type="ECO:0000313" key="4">
    <source>
        <dbReference type="Proteomes" id="UP000000560"/>
    </source>
</evidence>
<dbReference type="OrthoDB" id="5322539at2759"/>
<dbReference type="InParanoid" id="Q5BD30"/>
<dbReference type="KEGG" id="ani:ANIA_01550"/>
<evidence type="ECO:0000256" key="1">
    <source>
        <dbReference type="SAM" id="MobiDB-lite"/>
    </source>
</evidence>
<dbReference type="Proteomes" id="UP000000560">
    <property type="component" value="Chromosome VII"/>
</dbReference>
<dbReference type="PANTHER" id="PTHR35041:SF6">
    <property type="entry name" value="FORMYLMETHIONINE DEFORMYLASE-LIKE PROTEIN-RELATED"/>
    <property type="match status" value="1"/>
</dbReference>
<keyword evidence="4" id="KW-1185">Reference proteome</keyword>
<feature type="transmembrane region" description="Helical" evidence="2">
    <location>
        <begin position="129"/>
        <end position="149"/>
    </location>
</feature>